<dbReference type="Gene3D" id="3.40.640.10">
    <property type="entry name" value="Type I PLP-dependent aspartate aminotransferase-like (Major domain)"/>
    <property type="match status" value="1"/>
</dbReference>
<feature type="domain" description="Aminotransferase class I/classII large" evidence="7">
    <location>
        <begin position="105"/>
        <end position="393"/>
    </location>
</feature>
<gene>
    <name evidence="8" type="ORF">J2W56_000770</name>
</gene>
<dbReference type="PANTHER" id="PTHR13693:SF100">
    <property type="entry name" value="8-AMINO-7-OXONONANOATE SYNTHASE"/>
    <property type="match status" value="1"/>
</dbReference>
<comment type="caution">
    <text evidence="8">The sequence shown here is derived from an EMBL/GenBank/DDBJ whole genome shotgun (WGS) entry which is preliminary data.</text>
</comment>
<keyword evidence="3 8" id="KW-0808">Transferase</keyword>
<dbReference type="GO" id="GO:0016746">
    <property type="term" value="F:acyltransferase activity"/>
    <property type="evidence" value="ECO:0007669"/>
    <property type="project" value="UniProtKB-KW"/>
</dbReference>
<reference evidence="8 9" key="1">
    <citation type="submission" date="2023-07" db="EMBL/GenBank/DDBJ databases">
        <title>Sorghum-associated microbial communities from plants grown in Nebraska, USA.</title>
        <authorList>
            <person name="Schachtman D."/>
        </authorList>
    </citation>
    <scope>NUCLEOTIDE SEQUENCE [LARGE SCALE GENOMIC DNA]</scope>
    <source>
        <strain evidence="8 9">4272</strain>
    </source>
</reference>
<dbReference type="PANTHER" id="PTHR13693">
    <property type="entry name" value="CLASS II AMINOTRANSFERASE/8-AMINO-7-OXONONANOATE SYNTHASE"/>
    <property type="match status" value="1"/>
</dbReference>
<dbReference type="InterPro" id="IPR004839">
    <property type="entry name" value="Aminotransferase_I/II_large"/>
</dbReference>
<evidence type="ECO:0000256" key="6">
    <source>
        <dbReference type="ARBA" id="ARBA00047715"/>
    </source>
</evidence>
<keyword evidence="5 8" id="KW-0012">Acyltransferase</keyword>
<keyword evidence="9" id="KW-1185">Reference proteome</keyword>
<evidence type="ECO:0000256" key="1">
    <source>
        <dbReference type="ARBA" id="ARBA00001933"/>
    </source>
</evidence>
<evidence type="ECO:0000313" key="9">
    <source>
        <dbReference type="Proteomes" id="UP001251217"/>
    </source>
</evidence>
<evidence type="ECO:0000256" key="3">
    <source>
        <dbReference type="ARBA" id="ARBA00022679"/>
    </source>
</evidence>
<accession>A0ABU1XAI0</accession>
<dbReference type="InterPro" id="IPR015422">
    <property type="entry name" value="PyrdxlP-dep_Trfase_small"/>
</dbReference>
<dbReference type="InterPro" id="IPR015424">
    <property type="entry name" value="PyrdxlP-dep_Trfase"/>
</dbReference>
<evidence type="ECO:0000256" key="2">
    <source>
        <dbReference type="ARBA" id="ARBA00013187"/>
    </source>
</evidence>
<comment type="cofactor">
    <cofactor evidence="1">
        <name>pyridoxal 5'-phosphate</name>
        <dbReference type="ChEBI" id="CHEBI:597326"/>
    </cofactor>
</comment>
<evidence type="ECO:0000259" key="7">
    <source>
        <dbReference type="Pfam" id="PF00155"/>
    </source>
</evidence>
<dbReference type="Proteomes" id="UP001251217">
    <property type="component" value="Unassembled WGS sequence"/>
</dbReference>
<proteinExistence type="predicted"/>
<organism evidence="8 9">
    <name type="scientific">Nocardia kruczakiae</name>
    <dbReference type="NCBI Taxonomy" id="261477"/>
    <lineage>
        <taxon>Bacteria</taxon>
        <taxon>Bacillati</taxon>
        <taxon>Actinomycetota</taxon>
        <taxon>Actinomycetes</taxon>
        <taxon>Mycobacteriales</taxon>
        <taxon>Nocardiaceae</taxon>
        <taxon>Nocardia</taxon>
    </lineage>
</organism>
<dbReference type="InterPro" id="IPR050087">
    <property type="entry name" value="AON_synthase_class-II"/>
</dbReference>
<protein>
    <recommendedName>
        <fullName evidence="2">8-amino-7-oxononanoate synthase</fullName>
        <ecNumber evidence="2">2.3.1.47</ecNumber>
    </recommendedName>
</protein>
<dbReference type="EC" id="2.3.1.47" evidence="2"/>
<comment type="catalytic activity">
    <reaction evidence="6">
        <text>6-carboxyhexanoyl-[ACP] + L-alanine + H(+) = (8S)-8-amino-7-oxononanoate + holo-[ACP] + CO2</text>
        <dbReference type="Rhea" id="RHEA:42288"/>
        <dbReference type="Rhea" id="RHEA-COMP:9685"/>
        <dbReference type="Rhea" id="RHEA-COMP:9955"/>
        <dbReference type="ChEBI" id="CHEBI:15378"/>
        <dbReference type="ChEBI" id="CHEBI:16526"/>
        <dbReference type="ChEBI" id="CHEBI:57972"/>
        <dbReference type="ChEBI" id="CHEBI:64479"/>
        <dbReference type="ChEBI" id="CHEBI:78846"/>
        <dbReference type="ChEBI" id="CHEBI:149468"/>
        <dbReference type="EC" id="2.3.1.47"/>
    </reaction>
</comment>
<keyword evidence="4" id="KW-0663">Pyridoxal phosphate</keyword>
<sequence length="404" mass="42502">MIIRDSRPRCCSGGAPPYRANHIDEGDLPRRFEVTTVAERVQQHIERGHAADLREARLFLRGPAAATTDIALSTSDYLALSGDRRITTAMTESFLAPDEADSGPLARRLAHYTHSAAAVVCQSGWAANIGLLQAIAAPGIPIHVGENTHMSWRQAALAAAAPLHIFEADDPTRLAAQIRAHGPGIIAVDAIDNTTGTRSPLAALCDVAEETGSVLVVDESHSLGVDGPHGAGAVVGLGLASRVPFRTASLAKAFVGRAGLVTALDRDFAPYFESVAHPAIFSSALRSHDIAGLTATLEVIRAEDGRRTRLRAIACTVRNALAHIGFDLAGTDSHIVSLPTGTEAGGRAVRAILEAHGILGAPFCPPATPRGTSLIRLSLHSALTAEQIERIIAACAQVHAEYHR</sequence>
<evidence type="ECO:0000256" key="5">
    <source>
        <dbReference type="ARBA" id="ARBA00023315"/>
    </source>
</evidence>
<dbReference type="RefSeq" id="WP_310398912.1">
    <property type="nucleotide sequence ID" value="NZ_JAVDWW010000001.1"/>
</dbReference>
<dbReference type="Gene3D" id="3.90.1150.10">
    <property type="entry name" value="Aspartate Aminotransferase, domain 1"/>
    <property type="match status" value="1"/>
</dbReference>
<dbReference type="Pfam" id="PF00155">
    <property type="entry name" value="Aminotran_1_2"/>
    <property type="match status" value="1"/>
</dbReference>
<dbReference type="SUPFAM" id="SSF53383">
    <property type="entry name" value="PLP-dependent transferases"/>
    <property type="match status" value="1"/>
</dbReference>
<evidence type="ECO:0000313" key="8">
    <source>
        <dbReference type="EMBL" id="MDR7167052.1"/>
    </source>
</evidence>
<dbReference type="EMBL" id="JAVDWW010000001">
    <property type="protein sequence ID" value="MDR7167052.1"/>
    <property type="molecule type" value="Genomic_DNA"/>
</dbReference>
<dbReference type="InterPro" id="IPR015421">
    <property type="entry name" value="PyrdxlP-dep_Trfase_major"/>
</dbReference>
<evidence type="ECO:0000256" key="4">
    <source>
        <dbReference type="ARBA" id="ARBA00022898"/>
    </source>
</evidence>
<name>A0ABU1XAI0_9NOCA</name>